<name>A0AA37WQV7_9HYPH</name>
<accession>A0AA37WQV7</accession>
<reference evidence="3" key="1">
    <citation type="journal article" date="2019" name="Int. J. Syst. Evol. Microbiol.">
        <title>The Global Catalogue of Microorganisms (GCM) 10K type strain sequencing project: providing services to taxonomists for standard genome sequencing and annotation.</title>
        <authorList>
            <consortium name="The Broad Institute Genomics Platform"/>
            <consortium name="The Broad Institute Genome Sequencing Center for Infectious Disease"/>
            <person name="Wu L."/>
            <person name="Ma J."/>
        </authorList>
    </citation>
    <scope>NUCLEOTIDE SEQUENCE [LARGE SCALE GENOMIC DNA]</scope>
    <source>
        <strain evidence="3">NBRC 103632</strain>
    </source>
</reference>
<comment type="caution">
    <text evidence="2">The sequence shown here is derived from an EMBL/GenBank/DDBJ whole genome shotgun (WGS) entry which is preliminary data.</text>
</comment>
<gene>
    <name evidence="2" type="ORF">GCM10007890_04240</name>
</gene>
<evidence type="ECO:0000313" key="2">
    <source>
        <dbReference type="EMBL" id="GLS68412.1"/>
    </source>
</evidence>
<protein>
    <submittedName>
        <fullName evidence="2">Uncharacterized protein</fullName>
    </submittedName>
</protein>
<dbReference type="AlphaFoldDB" id="A0AA37WQV7"/>
<dbReference type="Proteomes" id="UP001157440">
    <property type="component" value="Unassembled WGS sequence"/>
</dbReference>
<organism evidence="2 3">
    <name type="scientific">Methylobacterium tardum</name>
    <dbReference type="NCBI Taxonomy" id="374432"/>
    <lineage>
        <taxon>Bacteria</taxon>
        <taxon>Pseudomonadati</taxon>
        <taxon>Pseudomonadota</taxon>
        <taxon>Alphaproteobacteria</taxon>
        <taxon>Hyphomicrobiales</taxon>
        <taxon>Methylobacteriaceae</taxon>
        <taxon>Methylobacterium</taxon>
    </lineage>
</organism>
<feature type="region of interest" description="Disordered" evidence="1">
    <location>
        <begin position="1"/>
        <end position="23"/>
    </location>
</feature>
<evidence type="ECO:0000256" key="1">
    <source>
        <dbReference type="SAM" id="MobiDB-lite"/>
    </source>
</evidence>
<sequence length="121" mass="13240">MIGLGKNTDNRVRPHSSLGYRTPAPVSFPDLAFRLPMAATMQSPPTRRPKILVRSSAQSALLRRTEPLSHSIKLSCSASVRCRAPLSHGVLETAPVVPRVGKTDRARGRYIRSVIGNRDLS</sequence>
<keyword evidence="3" id="KW-1185">Reference proteome</keyword>
<evidence type="ECO:0000313" key="3">
    <source>
        <dbReference type="Proteomes" id="UP001157440"/>
    </source>
</evidence>
<dbReference type="EMBL" id="BSPL01000005">
    <property type="protein sequence ID" value="GLS68412.1"/>
    <property type="molecule type" value="Genomic_DNA"/>
</dbReference>
<proteinExistence type="predicted"/>